<name>A0A1F7I6B1_9BACT</name>
<reference evidence="1 2" key="1">
    <citation type="journal article" date="2016" name="Nat. Commun.">
        <title>Thousands of microbial genomes shed light on interconnected biogeochemical processes in an aquifer system.</title>
        <authorList>
            <person name="Anantharaman K."/>
            <person name="Brown C.T."/>
            <person name="Hug L.A."/>
            <person name="Sharon I."/>
            <person name="Castelle C.J."/>
            <person name="Probst A.J."/>
            <person name="Thomas B.C."/>
            <person name="Singh A."/>
            <person name="Wilkins M.J."/>
            <person name="Karaoz U."/>
            <person name="Brodie E.L."/>
            <person name="Williams K.H."/>
            <person name="Hubbard S.S."/>
            <person name="Banfield J.F."/>
        </authorList>
    </citation>
    <scope>NUCLEOTIDE SEQUENCE [LARGE SCALE GENOMIC DNA]</scope>
</reference>
<dbReference type="EMBL" id="MGAE01000038">
    <property type="protein sequence ID" value="OGK38900.1"/>
    <property type="molecule type" value="Genomic_DNA"/>
</dbReference>
<protein>
    <submittedName>
        <fullName evidence="1">Uncharacterized protein</fullName>
    </submittedName>
</protein>
<accession>A0A1F7I6B1</accession>
<evidence type="ECO:0000313" key="2">
    <source>
        <dbReference type="Proteomes" id="UP000179024"/>
    </source>
</evidence>
<sequence length="213" mass="23622">MTEFTPGEHLDPLITQFDRELTRTPVGHPDRPPMIDILRSLAQVYPGMADLNLDADLSGGTTAESKTKVTVTEPFDPVAEGLPEDHPFVIALAGVTRLATAYGELRHNALPFNPDNPAHYAKIRIIRSSTQRARKSSAEGAILSVLFADDAVAYRLYSFIRRLERNNISTIEQLAEVSPREINMIRGTGPVTGRILLAIHDLAREYMKYQASK</sequence>
<evidence type="ECO:0000313" key="1">
    <source>
        <dbReference type="EMBL" id="OGK38900.1"/>
    </source>
</evidence>
<proteinExistence type="predicted"/>
<dbReference type="Proteomes" id="UP000179024">
    <property type="component" value="Unassembled WGS sequence"/>
</dbReference>
<dbReference type="AlphaFoldDB" id="A0A1F7I6B1"/>
<organism evidence="1 2">
    <name type="scientific">Candidatus Roizmanbacteria bacterium RIFCSPHIGHO2_12_FULL_44_10</name>
    <dbReference type="NCBI Taxonomy" id="1802054"/>
    <lineage>
        <taxon>Bacteria</taxon>
        <taxon>Candidatus Roizmaniibacteriota</taxon>
    </lineage>
</organism>
<comment type="caution">
    <text evidence="1">The sequence shown here is derived from an EMBL/GenBank/DDBJ whole genome shotgun (WGS) entry which is preliminary data.</text>
</comment>
<gene>
    <name evidence="1" type="ORF">A3F34_01990</name>
</gene>